<feature type="transmembrane region" description="Helical" evidence="1">
    <location>
        <begin position="58"/>
        <end position="75"/>
    </location>
</feature>
<proteinExistence type="predicted"/>
<feature type="transmembrane region" description="Helical" evidence="1">
    <location>
        <begin position="35"/>
        <end position="52"/>
    </location>
</feature>
<evidence type="ECO:0000313" key="4">
    <source>
        <dbReference type="Proteomes" id="UP000664495"/>
    </source>
</evidence>
<feature type="transmembrane region" description="Helical" evidence="1">
    <location>
        <begin position="182"/>
        <end position="202"/>
    </location>
</feature>
<feature type="transmembrane region" description="Helical" evidence="1">
    <location>
        <begin position="82"/>
        <end position="100"/>
    </location>
</feature>
<keyword evidence="1" id="KW-0812">Transmembrane</keyword>
<feature type="domain" description="Sensor histidine kinase NatK-like C-terminal" evidence="2">
    <location>
        <begin position="318"/>
        <end position="416"/>
    </location>
</feature>
<organism evidence="3 4">
    <name type="scientific">Candidatus Enterococcus murrayae</name>
    <dbReference type="NCBI Taxonomy" id="2815321"/>
    <lineage>
        <taxon>Bacteria</taxon>
        <taxon>Bacillati</taxon>
        <taxon>Bacillota</taxon>
        <taxon>Bacilli</taxon>
        <taxon>Lactobacillales</taxon>
        <taxon>Enterococcaceae</taxon>
        <taxon>Enterococcus</taxon>
    </lineage>
</organism>
<feature type="transmembrane region" description="Helical" evidence="1">
    <location>
        <begin position="6"/>
        <end position="23"/>
    </location>
</feature>
<dbReference type="PANTHER" id="PTHR40448:SF1">
    <property type="entry name" value="TWO-COMPONENT SENSOR HISTIDINE KINASE"/>
    <property type="match status" value="1"/>
</dbReference>
<feature type="transmembrane region" description="Helical" evidence="1">
    <location>
        <begin position="155"/>
        <end position="176"/>
    </location>
</feature>
<evidence type="ECO:0000259" key="2">
    <source>
        <dbReference type="Pfam" id="PF14501"/>
    </source>
</evidence>
<dbReference type="EMBL" id="JAFLVR010000032">
    <property type="protein sequence ID" value="MBO0453353.1"/>
    <property type="molecule type" value="Genomic_DNA"/>
</dbReference>
<keyword evidence="4" id="KW-1185">Reference proteome</keyword>
<dbReference type="CDD" id="cd16935">
    <property type="entry name" value="HATPase_AgrC-ComD-like"/>
    <property type="match status" value="1"/>
</dbReference>
<dbReference type="Gene3D" id="3.30.565.10">
    <property type="entry name" value="Histidine kinase-like ATPase, C-terminal domain"/>
    <property type="match status" value="1"/>
</dbReference>
<dbReference type="GO" id="GO:0016301">
    <property type="term" value="F:kinase activity"/>
    <property type="evidence" value="ECO:0007669"/>
    <property type="project" value="UniProtKB-KW"/>
</dbReference>
<evidence type="ECO:0000256" key="1">
    <source>
        <dbReference type="SAM" id="Phobius"/>
    </source>
</evidence>
<dbReference type="Proteomes" id="UP000664495">
    <property type="component" value="Unassembled WGS sequence"/>
</dbReference>
<dbReference type="InterPro" id="IPR036890">
    <property type="entry name" value="HATPase_C_sf"/>
</dbReference>
<reference evidence="3 4" key="1">
    <citation type="submission" date="2021-03" db="EMBL/GenBank/DDBJ databases">
        <title>Enterococcal diversity collection.</title>
        <authorList>
            <person name="Gilmore M.S."/>
            <person name="Schwartzman J."/>
            <person name="Van Tyne D."/>
            <person name="Martin M."/>
            <person name="Earl A.M."/>
            <person name="Manson A.L."/>
            <person name="Straub T."/>
            <person name="Salamzade R."/>
            <person name="Saavedra J."/>
            <person name="Lebreton F."/>
            <person name="Prichula J."/>
            <person name="Schaufler K."/>
            <person name="Gaca A."/>
            <person name="Sgardioli B."/>
            <person name="Wagenaar J."/>
            <person name="Strong T."/>
        </authorList>
    </citation>
    <scope>NUCLEOTIDE SEQUENCE [LARGE SCALE GENOMIC DNA]</scope>
    <source>
        <strain evidence="3 4">MJM16</strain>
    </source>
</reference>
<dbReference type="PANTHER" id="PTHR40448">
    <property type="entry name" value="TWO-COMPONENT SENSOR HISTIDINE KINASE"/>
    <property type="match status" value="1"/>
</dbReference>
<dbReference type="InterPro" id="IPR032834">
    <property type="entry name" value="NatK-like_C"/>
</dbReference>
<gene>
    <name evidence="3" type="ORF">JZO85_13895</name>
</gene>
<keyword evidence="3" id="KW-0418">Kinase</keyword>
<dbReference type="SUPFAM" id="SSF55874">
    <property type="entry name" value="ATPase domain of HSP90 chaperone/DNA topoisomerase II/histidine kinase"/>
    <property type="match status" value="1"/>
</dbReference>
<sequence>MFLIDVVLINFLGLFGTYFLYQLIEQFIPPKDNRLLQLLLFFIIFCSITLPIYPNDLLSVFVMFLLFLLSLLLLLKGPVIHKISLVLSLYPFIVSLNFLLEDIGLKIWQANGEGVVLDYLLHGAAHFLRGLVWFAMYQFFRYAIPYSKTQITTKLWLIIDFICLTPLIAMISFIAFTPSITWRVYPASLACILTSFCSLYMTGHVAKSFRYKLENQNLQLQKDYYQELEGNQKQLRKIHHDMNNHFSVMLNLIREEQPEKAESYLASLTEQHILANHIFCKNSIVNAVLNAKYQLMQDYQIKCSLQLDIDTLITIDDIDLCSLFGNTLDNAIEAARQTTNKEITMKARYYNGFFSYEIINTKKHQLKNRGSRFFSTKAQPQKHGIGLQAVRSIVESYDGTLDISYDDEQFSLVVLISDI</sequence>
<name>A0ABS3HJ87_9ENTE</name>
<keyword evidence="1" id="KW-1133">Transmembrane helix</keyword>
<keyword evidence="3" id="KW-0808">Transferase</keyword>
<feature type="transmembrane region" description="Helical" evidence="1">
    <location>
        <begin position="120"/>
        <end position="143"/>
    </location>
</feature>
<dbReference type="Pfam" id="PF14501">
    <property type="entry name" value="HATPase_c_5"/>
    <property type="match status" value="1"/>
</dbReference>
<dbReference type="RefSeq" id="WP_207109130.1">
    <property type="nucleotide sequence ID" value="NZ_JAFLVR010000032.1"/>
</dbReference>
<keyword evidence="1" id="KW-0472">Membrane</keyword>
<comment type="caution">
    <text evidence="3">The sequence shown here is derived from an EMBL/GenBank/DDBJ whole genome shotgun (WGS) entry which is preliminary data.</text>
</comment>
<evidence type="ECO:0000313" key="3">
    <source>
        <dbReference type="EMBL" id="MBO0453353.1"/>
    </source>
</evidence>
<accession>A0ABS3HJ87</accession>
<protein>
    <submittedName>
        <fullName evidence="3">Sensor histidine kinase</fullName>
    </submittedName>
</protein>